<comment type="caution">
    <text evidence="8">The sequence shown here is derived from an EMBL/GenBank/DDBJ whole genome shotgun (WGS) entry which is preliminary data.</text>
</comment>
<evidence type="ECO:0000313" key="9">
    <source>
        <dbReference type="Proteomes" id="UP000187203"/>
    </source>
</evidence>
<dbReference type="PANTHER" id="PTHR21576:SF122">
    <property type="entry name" value="MFS TRANSPORTER"/>
    <property type="match status" value="1"/>
</dbReference>
<dbReference type="Gene3D" id="1.20.1250.20">
    <property type="entry name" value="MFS general substrate transporter like domains"/>
    <property type="match status" value="1"/>
</dbReference>
<proteinExistence type="predicted"/>
<dbReference type="InterPro" id="IPR056555">
    <property type="entry name" value="NFD4_C"/>
</dbReference>
<evidence type="ECO:0000259" key="7">
    <source>
        <dbReference type="Pfam" id="PF23262"/>
    </source>
</evidence>
<evidence type="ECO:0000259" key="6">
    <source>
        <dbReference type="Pfam" id="PF06813"/>
    </source>
</evidence>
<feature type="transmembrane region" description="Helical" evidence="5">
    <location>
        <begin position="253"/>
        <end position="272"/>
    </location>
</feature>
<organism evidence="8 9">
    <name type="scientific">Corchorus olitorius</name>
    <dbReference type="NCBI Taxonomy" id="93759"/>
    <lineage>
        <taxon>Eukaryota</taxon>
        <taxon>Viridiplantae</taxon>
        <taxon>Streptophyta</taxon>
        <taxon>Embryophyta</taxon>
        <taxon>Tracheophyta</taxon>
        <taxon>Spermatophyta</taxon>
        <taxon>Magnoliopsida</taxon>
        <taxon>eudicotyledons</taxon>
        <taxon>Gunneridae</taxon>
        <taxon>Pentapetalae</taxon>
        <taxon>rosids</taxon>
        <taxon>malvids</taxon>
        <taxon>Malvales</taxon>
        <taxon>Malvaceae</taxon>
        <taxon>Grewioideae</taxon>
        <taxon>Apeibeae</taxon>
        <taxon>Corchorus</taxon>
    </lineage>
</organism>
<dbReference type="OrthoDB" id="410267at2759"/>
<keyword evidence="9" id="KW-1185">Reference proteome</keyword>
<dbReference type="Pfam" id="PF23262">
    <property type="entry name" value="NFD4_C"/>
    <property type="match status" value="1"/>
</dbReference>
<feature type="transmembrane region" description="Helical" evidence="5">
    <location>
        <begin position="28"/>
        <end position="50"/>
    </location>
</feature>
<dbReference type="InterPro" id="IPR010658">
    <property type="entry name" value="Nodulin-like"/>
</dbReference>
<feature type="transmembrane region" description="Helical" evidence="5">
    <location>
        <begin position="539"/>
        <end position="559"/>
    </location>
</feature>
<comment type="subcellular location">
    <subcellularLocation>
        <location evidence="1">Membrane</location>
        <topology evidence="1">Multi-pass membrane protein</topology>
    </subcellularLocation>
</comment>
<evidence type="ECO:0000256" key="2">
    <source>
        <dbReference type="ARBA" id="ARBA00022692"/>
    </source>
</evidence>
<name>A0A1R3HTK3_9ROSI</name>
<dbReference type="SUPFAM" id="SSF103473">
    <property type="entry name" value="MFS general substrate transporter"/>
    <property type="match status" value="1"/>
</dbReference>
<keyword evidence="3 5" id="KW-1133">Transmembrane helix</keyword>
<feature type="transmembrane region" description="Helical" evidence="5">
    <location>
        <begin position="424"/>
        <end position="444"/>
    </location>
</feature>
<dbReference type="InterPro" id="IPR036259">
    <property type="entry name" value="MFS_trans_sf"/>
</dbReference>
<feature type="transmembrane region" description="Helical" evidence="5">
    <location>
        <begin position="393"/>
        <end position="412"/>
    </location>
</feature>
<evidence type="ECO:0000256" key="5">
    <source>
        <dbReference type="SAM" id="Phobius"/>
    </source>
</evidence>
<feature type="domain" description="NFD4 C-terminal" evidence="7">
    <location>
        <begin position="350"/>
        <end position="565"/>
    </location>
</feature>
<sequence>MVAENFNGGGGGWREMKSFGLNLIMGRWFMVFATMLIMSVSGGTYIFGLYSNAIKTSLGYDQTTLNLISFFKDLGGNIGILSGLINEIAPPWVTLFIGVVMNFFGYFMIWLAVTGRTAKPHVWKMCLYICLGADSQAFSNTGALVTCVKNFPQSRGSVLGLLKSYVGLGGAILTQFYHAFYGDNSESLILLIAWLPALVSIVFLRTIRIMKIVRQKNELKVFYNIFYISLALASFLMVLIILQNRVSFNRIEYGGGASIVTILLFLPLAVVVREEVKSWRRKKQAMDDASQVKTVTQNPPPAVELASQTEPVESLPQPATGDHQKHATGCFENIFKPPDRGEDYTILQALFSIDMWIIFFATACGIGGTLTAIDNLGQIGESLGYPKRSMSTFVSLVSIWNYLGRALAGFFSEYLLTKYKIPRPLLFTLVIMFSCIGHVLIAFAVPNSLYLASVIIGFCFGAQWPLMYAIISEIFGLKYYSTLYNFGTMASPVGNYLLNVRIAGNLYDEEALKQLKALGRTRISGEDLSCTGGQCFKKAFLIIIAITFFGFLASLILVFRTRKFYQSDIYKRFREEAMPAETETDMASTSSKHVESKAAIDAAAVTTSTRTTTGSAN</sequence>
<feature type="transmembrane region" description="Helical" evidence="5">
    <location>
        <begin position="349"/>
        <end position="373"/>
    </location>
</feature>
<dbReference type="CDD" id="cd17354">
    <property type="entry name" value="MFS_Mch1p_like"/>
    <property type="match status" value="1"/>
</dbReference>
<feature type="transmembrane region" description="Helical" evidence="5">
    <location>
        <begin position="187"/>
        <end position="209"/>
    </location>
</feature>
<dbReference type="EMBL" id="AWUE01019400">
    <property type="protein sequence ID" value="OMO73693.1"/>
    <property type="molecule type" value="Genomic_DNA"/>
</dbReference>
<feature type="domain" description="Nodulin-like" evidence="6">
    <location>
        <begin position="27"/>
        <end position="272"/>
    </location>
</feature>
<protein>
    <submittedName>
        <fullName evidence="8">Nodulin-like protein</fullName>
    </submittedName>
</protein>
<dbReference type="STRING" id="93759.A0A1R3HTK3"/>
<gene>
    <name evidence="8" type="ORF">COLO4_26927</name>
</gene>
<feature type="transmembrane region" description="Helical" evidence="5">
    <location>
        <begin position="221"/>
        <end position="241"/>
    </location>
</feature>
<dbReference type="PANTHER" id="PTHR21576">
    <property type="entry name" value="UNCHARACTERIZED NODULIN-LIKE PROTEIN"/>
    <property type="match status" value="1"/>
</dbReference>
<dbReference type="AlphaFoldDB" id="A0A1R3HTK3"/>
<feature type="transmembrane region" description="Helical" evidence="5">
    <location>
        <begin position="92"/>
        <end position="113"/>
    </location>
</feature>
<feature type="transmembrane region" description="Helical" evidence="5">
    <location>
        <begin position="450"/>
        <end position="471"/>
    </location>
</feature>
<evidence type="ECO:0000313" key="8">
    <source>
        <dbReference type="EMBL" id="OMO73693.1"/>
    </source>
</evidence>
<dbReference type="Pfam" id="PF06813">
    <property type="entry name" value="Nodulin-like"/>
    <property type="match status" value="1"/>
</dbReference>
<reference evidence="9" key="1">
    <citation type="submission" date="2013-09" db="EMBL/GenBank/DDBJ databases">
        <title>Corchorus olitorius genome sequencing.</title>
        <authorList>
            <person name="Alam M."/>
            <person name="Haque M.S."/>
            <person name="Islam M.S."/>
            <person name="Emdad E.M."/>
            <person name="Islam M.M."/>
            <person name="Ahmed B."/>
            <person name="Halim A."/>
            <person name="Hossen Q.M.M."/>
            <person name="Hossain M.Z."/>
            <person name="Ahmed R."/>
            <person name="Khan M.M."/>
            <person name="Islam R."/>
            <person name="Rashid M.M."/>
            <person name="Khan S.A."/>
            <person name="Rahman M.S."/>
            <person name="Alam M."/>
            <person name="Yahiya A.S."/>
            <person name="Khan M.S."/>
            <person name="Azam M.S."/>
            <person name="Haque T."/>
            <person name="Lashkar M.Z.H."/>
            <person name="Akhand A.I."/>
            <person name="Morshed G."/>
            <person name="Roy S."/>
            <person name="Uddin K.S."/>
            <person name="Rabeya T."/>
            <person name="Hossain A.S."/>
            <person name="Chowdhury A."/>
            <person name="Snigdha A.R."/>
            <person name="Mortoza M.S."/>
            <person name="Matin S.A."/>
            <person name="Hoque S.M.E."/>
            <person name="Islam M.K."/>
            <person name="Roy D.K."/>
            <person name="Haider R."/>
            <person name="Moosa M.M."/>
            <person name="Elias S.M."/>
            <person name="Hasan A.M."/>
            <person name="Jahan S."/>
            <person name="Shafiuddin M."/>
            <person name="Mahmood N."/>
            <person name="Shommy N.S."/>
        </authorList>
    </citation>
    <scope>NUCLEOTIDE SEQUENCE [LARGE SCALE GENOMIC DNA]</scope>
    <source>
        <strain evidence="9">cv. O-4</strain>
    </source>
</reference>
<feature type="transmembrane region" description="Helical" evidence="5">
    <location>
        <begin position="158"/>
        <end position="181"/>
    </location>
</feature>
<dbReference type="GO" id="GO:0016020">
    <property type="term" value="C:membrane"/>
    <property type="evidence" value="ECO:0007669"/>
    <property type="project" value="UniProtKB-SubCell"/>
</dbReference>
<dbReference type="Proteomes" id="UP000187203">
    <property type="component" value="Unassembled WGS sequence"/>
</dbReference>
<keyword evidence="4 5" id="KW-0472">Membrane</keyword>
<evidence type="ECO:0000256" key="3">
    <source>
        <dbReference type="ARBA" id="ARBA00022989"/>
    </source>
</evidence>
<keyword evidence="2 5" id="KW-0812">Transmembrane</keyword>
<evidence type="ECO:0000256" key="1">
    <source>
        <dbReference type="ARBA" id="ARBA00004141"/>
    </source>
</evidence>
<accession>A0A1R3HTK3</accession>
<evidence type="ECO:0000256" key="4">
    <source>
        <dbReference type="ARBA" id="ARBA00023136"/>
    </source>
</evidence>